<protein>
    <submittedName>
        <fullName evidence="1">Uncharacterized protein</fullName>
    </submittedName>
</protein>
<dbReference type="EMBL" id="JALBCA010000192">
    <property type="protein sequence ID" value="KAI2381640.1"/>
    <property type="molecule type" value="Genomic_DNA"/>
</dbReference>
<reference evidence="1" key="1">
    <citation type="journal article" date="2022" name="bioRxiv">
        <title>Population genetic analysis of Ophidiomyces ophidiicola, the causative agent of snake fungal disease, indicates recent introductions to the USA.</title>
        <authorList>
            <person name="Ladner J.T."/>
            <person name="Palmer J.M."/>
            <person name="Ettinger C.L."/>
            <person name="Stajich J.E."/>
            <person name="Farrell T.M."/>
            <person name="Glorioso B.M."/>
            <person name="Lawson B."/>
            <person name="Price S.J."/>
            <person name="Stengle A.G."/>
            <person name="Grear D.A."/>
            <person name="Lorch J.M."/>
        </authorList>
    </citation>
    <scope>NUCLEOTIDE SEQUENCE</scope>
    <source>
        <strain evidence="1">NWHC 24266-5</strain>
    </source>
</reference>
<sequence>MARLPALVSVLATPALLAAAAVTPRDGNSRIIGGGLAQLGEVPELLSLGFKDQGGCGAVLLSAKIALTAAHCVTTAALVPGKPQPDVHLNWVRTKSLWRESGGLRVNVSAVVEHPGYVWYTNDCDIALLHLKDPIPEGPLVRYAKLPKKDSEPADHLRSTVAGWGHVSWPKPGDPELPAPPPNSTLPPDPPRPLKKVDVSIVRRSDCQDLYFKAPGRRTITRDMICAGTKTESTCNGDSGSPLFDKATREVIGLVSFGDDCGVTGNPTVFTRVSKFIDWIEGQMKGAK</sequence>
<name>A0ACB8UME6_9EURO</name>
<evidence type="ECO:0000313" key="1">
    <source>
        <dbReference type="EMBL" id="KAI2381640.1"/>
    </source>
</evidence>
<comment type="caution">
    <text evidence="1">The sequence shown here is derived from an EMBL/GenBank/DDBJ whole genome shotgun (WGS) entry which is preliminary data.</text>
</comment>
<organism evidence="1">
    <name type="scientific">Ophidiomyces ophidiicola</name>
    <dbReference type="NCBI Taxonomy" id="1387563"/>
    <lineage>
        <taxon>Eukaryota</taxon>
        <taxon>Fungi</taxon>
        <taxon>Dikarya</taxon>
        <taxon>Ascomycota</taxon>
        <taxon>Pezizomycotina</taxon>
        <taxon>Eurotiomycetes</taxon>
        <taxon>Eurotiomycetidae</taxon>
        <taxon>Onygenales</taxon>
        <taxon>Onygenaceae</taxon>
        <taxon>Ophidiomyces</taxon>
    </lineage>
</organism>
<proteinExistence type="predicted"/>
<accession>A0ACB8UME6</accession>
<gene>
    <name evidence="1" type="ORF">LOY88_006704</name>
</gene>